<dbReference type="SMART" id="SM00530">
    <property type="entry name" value="HTH_XRE"/>
    <property type="match status" value="1"/>
</dbReference>
<dbReference type="Proteomes" id="UP001500689">
    <property type="component" value="Unassembled WGS sequence"/>
</dbReference>
<sequence>MELMGDQASAGAGGADERDIGLGSFLRNRRARLQPSDLGLSGQGGFRRVPGLRREELASAVGISVAYYIRMEQGSARNVSREIVDSLARVLRLNPTEHAHLSTLAGAAPSAPQRPCRGYQQERLQSLRTLVESMEGAAYVTGPRGDLLTWNRTAVALFGDWQQVPEGRRNWGWFLFCSPGYQSLFTDWEAKACEYVGYLRSYAGRQPEDRHVAALVAALGSHNAVFREMWARQEVEDPSHGRKILYHDEVGELDLRHESMLLPTDPECYLVSFHAAPGSVSAHKLRTLRSPVPPPSGTAH</sequence>
<name>A0ABP6W8T3_9PSEU</name>
<dbReference type="Gene3D" id="1.10.260.40">
    <property type="entry name" value="lambda repressor-like DNA-binding domains"/>
    <property type="match status" value="1"/>
</dbReference>
<dbReference type="PANTHER" id="PTHR35010">
    <property type="entry name" value="BLL4672 PROTEIN-RELATED"/>
    <property type="match status" value="1"/>
</dbReference>
<gene>
    <name evidence="2" type="ORF">GCM10022222_34180</name>
</gene>
<proteinExistence type="predicted"/>
<dbReference type="InterPro" id="IPR001387">
    <property type="entry name" value="Cro/C1-type_HTH"/>
</dbReference>
<keyword evidence="3" id="KW-1185">Reference proteome</keyword>
<dbReference type="PROSITE" id="PS50943">
    <property type="entry name" value="HTH_CROC1"/>
    <property type="match status" value="1"/>
</dbReference>
<dbReference type="InterPro" id="IPR041413">
    <property type="entry name" value="MLTR_LBD"/>
</dbReference>
<evidence type="ECO:0000259" key="1">
    <source>
        <dbReference type="PROSITE" id="PS50943"/>
    </source>
</evidence>
<accession>A0ABP6W8T3</accession>
<evidence type="ECO:0000313" key="2">
    <source>
        <dbReference type="EMBL" id="GAA3547742.1"/>
    </source>
</evidence>
<dbReference type="CDD" id="cd00093">
    <property type="entry name" value="HTH_XRE"/>
    <property type="match status" value="1"/>
</dbReference>
<dbReference type="SUPFAM" id="SSF47413">
    <property type="entry name" value="lambda repressor-like DNA-binding domains"/>
    <property type="match status" value="1"/>
</dbReference>
<dbReference type="EMBL" id="BAAAZN010000006">
    <property type="protein sequence ID" value="GAA3547742.1"/>
    <property type="molecule type" value="Genomic_DNA"/>
</dbReference>
<reference evidence="3" key="1">
    <citation type="journal article" date="2019" name="Int. J. Syst. Evol. Microbiol.">
        <title>The Global Catalogue of Microorganisms (GCM) 10K type strain sequencing project: providing services to taxonomists for standard genome sequencing and annotation.</title>
        <authorList>
            <consortium name="The Broad Institute Genomics Platform"/>
            <consortium name="The Broad Institute Genome Sequencing Center for Infectious Disease"/>
            <person name="Wu L."/>
            <person name="Ma J."/>
        </authorList>
    </citation>
    <scope>NUCLEOTIDE SEQUENCE [LARGE SCALE GENOMIC DNA]</scope>
    <source>
        <strain evidence="3">JCM 16898</strain>
    </source>
</reference>
<dbReference type="Gene3D" id="3.30.450.180">
    <property type="match status" value="1"/>
</dbReference>
<dbReference type="PANTHER" id="PTHR35010:SF2">
    <property type="entry name" value="BLL4672 PROTEIN"/>
    <property type="match status" value="1"/>
</dbReference>
<dbReference type="Pfam" id="PF13560">
    <property type="entry name" value="HTH_31"/>
    <property type="match status" value="1"/>
</dbReference>
<dbReference type="Pfam" id="PF17765">
    <property type="entry name" value="MLTR_LBD"/>
    <property type="match status" value="1"/>
</dbReference>
<organism evidence="2 3">
    <name type="scientific">Amycolatopsis ultiminotia</name>
    <dbReference type="NCBI Taxonomy" id="543629"/>
    <lineage>
        <taxon>Bacteria</taxon>
        <taxon>Bacillati</taxon>
        <taxon>Actinomycetota</taxon>
        <taxon>Actinomycetes</taxon>
        <taxon>Pseudonocardiales</taxon>
        <taxon>Pseudonocardiaceae</taxon>
        <taxon>Amycolatopsis</taxon>
    </lineage>
</organism>
<evidence type="ECO:0000313" key="3">
    <source>
        <dbReference type="Proteomes" id="UP001500689"/>
    </source>
</evidence>
<dbReference type="InterPro" id="IPR010982">
    <property type="entry name" value="Lambda_DNA-bd_dom_sf"/>
</dbReference>
<feature type="domain" description="HTH cro/C1-type" evidence="1">
    <location>
        <begin position="51"/>
        <end position="98"/>
    </location>
</feature>
<protein>
    <submittedName>
        <fullName evidence="2">Helix-turn-helix transcriptional regulator</fullName>
    </submittedName>
</protein>
<comment type="caution">
    <text evidence="2">The sequence shown here is derived from an EMBL/GenBank/DDBJ whole genome shotgun (WGS) entry which is preliminary data.</text>
</comment>